<keyword evidence="7" id="KW-0326">Glycosidase</keyword>
<keyword evidence="2" id="KW-0479">Metal-binding</keyword>
<dbReference type="GO" id="GO:0005737">
    <property type="term" value="C:cytoplasm"/>
    <property type="evidence" value="ECO:0007669"/>
    <property type="project" value="TreeGrafter"/>
</dbReference>
<reference evidence="9" key="1">
    <citation type="submission" date="2020-05" db="EMBL/GenBank/DDBJ databases">
        <title>Phylogenomic resolution of chytrid fungi.</title>
        <authorList>
            <person name="Stajich J.E."/>
            <person name="Amses K."/>
            <person name="Simmons R."/>
            <person name="Seto K."/>
            <person name="Myers J."/>
            <person name="Bonds A."/>
            <person name="Quandt C.A."/>
            <person name="Barry K."/>
            <person name="Liu P."/>
            <person name="Grigoriev I."/>
            <person name="Longcore J.E."/>
            <person name="James T.Y."/>
        </authorList>
    </citation>
    <scope>NUCLEOTIDE SEQUENCE</scope>
    <source>
        <strain evidence="9">JEL0513</strain>
    </source>
</reference>
<dbReference type="SUPFAM" id="SSF53613">
    <property type="entry name" value="Ribokinase-like"/>
    <property type="match status" value="1"/>
</dbReference>
<feature type="non-terminal residue" evidence="9">
    <location>
        <position position="1"/>
    </location>
</feature>
<proteinExistence type="predicted"/>
<keyword evidence="1" id="KW-0808">Transferase</keyword>
<evidence type="ECO:0000256" key="4">
    <source>
        <dbReference type="ARBA" id="ARBA00022801"/>
    </source>
</evidence>
<feature type="domain" description="Carbohydrate kinase PfkB" evidence="8">
    <location>
        <begin position="234"/>
        <end position="500"/>
    </location>
</feature>
<keyword evidence="3" id="KW-0418">Kinase</keyword>
<dbReference type="GO" id="GO:0016798">
    <property type="term" value="F:hydrolase activity, acting on glycosyl bonds"/>
    <property type="evidence" value="ECO:0007669"/>
    <property type="project" value="UniProtKB-KW"/>
</dbReference>
<keyword evidence="4" id="KW-0378">Hydrolase</keyword>
<evidence type="ECO:0000313" key="10">
    <source>
        <dbReference type="Proteomes" id="UP001211907"/>
    </source>
</evidence>
<evidence type="ECO:0000256" key="1">
    <source>
        <dbReference type="ARBA" id="ARBA00022679"/>
    </source>
</evidence>
<protein>
    <recommendedName>
        <fullName evidence="8">Carbohydrate kinase PfkB domain-containing protein</fullName>
    </recommendedName>
</protein>
<evidence type="ECO:0000256" key="7">
    <source>
        <dbReference type="ARBA" id="ARBA00023295"/>
    </source>
</evidence>
<dbReference type="InterPro" id="IPR022830">
    <property type="entry name" value="Indigdn_synthA-like"/>
</dbReference>
<dbReference type="AlphaFoldDB" id="A0AAD5XEL2"/>
<keyword evidence="6" id="KW-0456">Lyase</keyword>
<evidence type="ECO:0000259" key="8">
    <source>
        <dbReference type="Pfam" id="PF00294"/>
    </source>
</evidence>
<evidence type="ECO:0000256" key="2">
    <source>
        <dbReference type="ARBA" id="ARBA00022723"/>
    </source>
</evidence>
<dbReference type="GO" id="GO:0004730">
    <property type="term" value="F:pseudouridylate synthase activity"/>
    <property type="evidence" value="ECO:0007669"/>
    <property type="project" value="InterPro"/>
</dbReference>
<dbReference type="PANTHER" id="PTHR42909">
    <property type="entry name" value="ZGC:136858"/>
    <property type="match status" value="1"/>
</dbReference>
<evidence type="ECO:0000256" key="5">
    <source>
        <dbReference type="ARBA" id="ARBA00023211"/>
    </source>
</evidence>
<evidence type="ECO:0000256" key="6">
    <source>
        <dbReference type="ARBA" id="ARBA00023239"/>
    </source>
</evidence>
<comment type="caution">
    <text evidence="9">The sequence shown here is derived from an EMBL/GenBank/DDBJ whole genome shotgun (WGS) entry which is preliminary data.</text>
</comment>
<dbReference type="Pfam" id="PF04227">
    <property type="entry name" value="Indigoidine_A"/>
    <property type="match status" value="1"/>
</dbReference>
<gene>
    <name evidence="9" type="ORF">HK100_001869</name>
</gene>
<name>A0AAD5XEL2_9FUNG</name>
<sequence>LCAHAAGIRVFVTGGIGGVHRGGESSLDISADLTELAKTPVAVICAGAKAILDIGRTLEFLETHGVPVVTYKSDFFPAFYTPTSDFKGIARLDSPQECADMIWAQSELGMVNGSVIAVPIPDKDVTIDKDVLDVAILAALAEAEQFGIRGKEITPFLLAKVKDITRGKSLDANIALIKNNAAVGSQIAVCLAKISNPQSLLNKAEVKTYVKVPSSSPKDTENKLKISRQNQSGKKILVIGATNLDITAKFNGKISGSGKSSSGSVRFSLGGVGRNIAEAAFRTLPPASKDRVRFISAIADDAAGRLILSQMSAKGLDSSELHVLPSLPSVSTAFYNSVLDCSGDIVAGVADMSIHSLVGRNDSCRIKNVLTEENPDYIVLDANIDVQVLKECIKYAHQNHIPCLFEPTSVPKASKIFQILDNNITPDILLSVVKYVTPNTLELHEMHAEAVRRGLISIPSANLSILAMALEISSLFSCVLVKLGVDGVLVVCDTKKFKISTDDPTKMYIHNKEQKHSLWLPSKKLNWDGSSIVSVTGAGDSMVGAFLVGIANDMDILKAVEGGLIAAKLSLTVEDAVNENLTWDLAFIQK</sequence>
<keyword evidence="10" id="KW-1185">Reference proteome</keyword>
<dbReference type="Gene3D" id="3.40.1790.10">
    <property type="entry name" value="Indigoidine synthase domain"/>
    <property type="match status" value="1"/>
</dbReference>
<organism evidence="9 10">
    <name type="scientific">Physocladia obscura</name>
    <dbReference type="NCBI Taxonomy" id="109957"/>
    <lineage>
        <taxon>Eukaryota</taxon>
        <taxon>Fungi</taxon>
        <taxon>Fungi incertae sedis</taxon>
        <taxon>Chytridiomycota</taxon>
        <taxon>Chytridiomycota incertae sedis</taxon>
        <taxon>Chytridiomycetes</taxon>
        <taxon>Chytridiales</taxon>
        <taxon>Chytriomycetaceae</taxon>
        <taxon>Physocladia</taxon>
    </lineage>
</organism>
<evidence type="ECO:0000256" key="3">
    <source>
        <dbReference type="ARBA" id="ARBA00022777"/>
    </source>
</evidence>
<dbReference type="InterPro" id="IPR007342">
    <property type="entry name" value="PsuG"/>
</dbReference>
<dbReference type="SUPFAM" id="SSF110581">
    <property type="entry name" value="Indigoidine synthase A-like"/>
    <property type="match status" value="1"/>
</dbReference>
<dbReference type="GO" id="GO:0046872">
    <property type="term" value="F:metal ion binding"/>
    <property type="evidence" value="ECO:0007669"/>
    <property type="project" value="UniProtKB-KW"/>
</dbReference>
<feature type="domain" description="Carbohydrate kinase PfkB" evidence="8">
    <location>
        <begin position="531"/>
        <end position="578"/>
    </location>
</feature>
<dbReference type="GO" id="GO:0016301">
    <property type="term" value="F:kinase activity"/>
    <property type="evidence" value="ECO:0007669"/>
    <property type="project" value="UniProtKB-KW"/>
</dbReference>
<dbReference type="Gene3D" id="3.40.1190.20">
    <property type="match status" value="1"/>
</dbReference>
<dbReference type="InterPro" id="IPR011611">
    <property type="entry name" value="PfkB_dom"/>
</dbReference>
<dbReference type="EMBL" id="JADGJH010001416">
    <property type="protein sequence ID" value="KAJ3113838.1"/>
    <property type="molecule type" value="Genomic_DNA"/>
</dbReference>
<keyword evidence="5" id="KW-0464">Manganese</keyword>
<dbReference type="PROSITE" id="PS00584">
    <property type="entry name" value="PFKB_KINASES_2"/>
    <property type="match status" value="1"/>
</dbReference>
<dbReference type="InterPro" id="IPR029056">
    <property type="entry name" value="Ribokinase-like"/>
</dbReference>
<dbReference type="Proteomes" id="UP001211907">
    <property type="component" value="Unassembled WGS sequence"/>
</dbReference>
<dbReference type="Pfam" id="PF00294">
    <property type="entry name" value="PfkB"/>
    <property type="match status" value="2"/>
</dbReference>
<evidence type="ECO:0000313" key="9">
    <source>
        <dbReference type="EMBL" id="KAJ3113838.1"/>
    </source>
</evidence>
<accession>A0AAD5XEL2</accession>
<dbReference type="InterPro" id="IPR002173">
    <property type="entry name" value="Carboh/pur_kinase_PfkB_CS"/>
</dbReference>
<dbReference type="PANTHER" id="PTHR42909:SF1">
    <property type="entry name" value="CARBOHYDRATE KINASE PFKB DOMAIN-CONTAINING PROTEIN"/>
    <property type="match status" value="1"/>
</dbReference>